<organism evidence="1 2">
    <name type="scientific">Choristoneura fumiferana</name>
    <name type="common">Spruce budworm moth</name>
    <name type="synonym">Archips fumiferana</name>
    <dbReference type="NCBI Taxonomy" id="7141"/>
    <lineage>
        <taxon>Eukaryota</taxon>
        <taxon>Metazoa</taxon>
        <taxon>Ecdysozoa</taxon>
        <taxon>Arthropoda</taxon>
        <taxon>Hexapoda</taxon>
        <taxon>Insecta</taxon>
        <taxon>Pterygota</taxon>
        <taxon>Neoptera</taxon>
        <taxon>Endopterygota</taxon>
        <taxon>Lepidoptera</taxon>
        <taxon>Glossata</taxon>
        <taxon>Ditrysia</taxon>
        <taxon>Tortricoidea</taxon>
        <taxon>Tortricidae</taxon>
        <taxon>Tortricinae</taxon>
        <taxon>Choristoneura</taxon>
    </lineage>
</organism>
<gene>
    <name evidence="1" type="ORF">MSG28_012371</name>
</gene>
<evidence type="ECO:0000313" key="1">
    <source>
        <dbReference type="EMBL" id="KAI8434281.1"/>
    </source>
</evidence>
<dbReference type="Proteomes" id="UP001064048">
    <property type="component" value="Chromosome 21"/>
</dbReference>
<reference evidence="1 2" key="1">
    <citation type="journal article" date="2022" name="Genome Biol. Evol.">
        <title>The Spruce Budworm Genome: Reconstructing the Evolutionary History of Antifreeze Proteins.</title>
        <authorList>
            <person name="Beliveau C."/>
            <person name="Gagne P."/>
            <person name="Picq S."/>
            <person name="Vernygora O."/>
            <person name="Keeling C.I."/>
            <person name="Pinkney K."/>
            <person name="Doucet D."/>
            <person name="Wen F."/>
            <person name="Johnston J.S."/>
            <person name="Maaroufi H."/>
            <person name="Boyle B."/>
            <person name="Laroche J."/>
            <person name="Dewar K."/>
            <person name="Juretic N."/>
            <person name="Blackburn G."/>
            <person name="Nisole A."/>
            <person name="Brunet B."/>
            <person name="Brandao M."/>
            <person name="Lumley L."/>
            <person name="Duan J."/>
            <person name="Quan G."/>
            <person name="Lucarotti C.J."/>
            <person name="Roe A.D."/>
            <person name="Sperling F.A.H."/>
            <person name="Levesque R.C."/>
            <person name="Cusson M."/>
        </authorList>
    </citation>
    <scope>NUCLEOTIDE SEQUENCE [LARGE SCALE GENOMIC DNA]</scope>
    <source>
        <strain evidence="1">Glfc:IPQL:Cfum</strain>
    </source>
</reference>
<keyword evidence="2" id="KW-1185">Reference proteome</keyword>
<evidence type="ECO:0000313" key="2">
    <source>
        <dbReference type="Proteomes" id="UP001064048"/>
    </source>
</evidence>
<accession>A0ACC0KDZ5</accession>
<name>A0ACC0KDZ5_CHOFU</name>
<protein>
    <submittedName>
        <fullName evidence="1">Uncharacterized protein</fullName>
    </submittedName>
</protein>
<proteinExistence type="predicted"/>
<dbReference type="EMBL" id="CM046121">
    <property type="protein sequence ID" value="KAI8434281.1"/>
    <property type="molecule type" value="Genomic_DNA"/>
</dbReference>
<comment type="caution">
    <text evidence="1">The sequence shown here is derived from an EMBL/GenBank/DDBJ whole genome shotgun (WGS) entry which is preliminary data.</text>
</comment>
<sequence length="1107" mass="126705">MAVSKTTNTYNRQSWEDSNKEKYGKECKICVRSFTGFRWCPGSRMRCKKTEICQTCSNIKNVCQTCLLDLEYGLPVQVRDAALKMQNDLPHNEVNKEHYIQNLDSQMSKFDSTKSSNSALKSKGASDLLLKLARTAPFYKRNQPRVCSFWMKGECRRGEKCPYRHVKPTAPNDPLADQNIKDRYYGINDPVAQKLLRRATPAMPVPDDKTVTTLCRESARKTERYRDLIHAADTIEEMKTTTDSTLNHISGMMAACRSLHDTHLVGFKVDKPPQSSSFNNTNPITSISVQVKMLMEIPEKIWTCIEVEDFVEATRLFIMSRHINTGLQLQIGAKNVKPGMQSLQRLVQMHWSSISNFNHTIIDVCREKLQDVDISVEVASSCLTSLYILDSQSMVELLNTFIGLHSKSSLESNLQFELSLILEGDVKAQIKEKIVNSVKIVLKTVVLVYACFVENNGGVVLTKLKDLFRKDSKTLVEIVQFSDPAALKLLPPVIANYRLSSNKEVQELEIDEVTKCVQKWSVWVKSFIDENVRNLLQNVTRVKMLHEIREEAFKIETPENWGAICSSLDIPEVHVWCHYFQPLLTSRVQVIIDNRFLKVYDAFKTQILVDLTRIPSDNEGEVDINWFVWKDLIGDTVIESRNEVIKVMNSLMRGMSLQDRGFTTNLEKLCQDLDNELQKLLDDLRVYLYREKKETMRDKLLFSYEEEDDFDQMFSDRENIEAYLRDTADKTIESMLLYIKVCFEEPTLQSTEVQKKTTAIYTARFTQAVPILMASLRKCYVPEPPNTITVTLDENGLKRWNDLCEVLKQNCWICWGTWVSIVMENVEELIKDLPQEFTLEANVDFLMMQWDVIKIEEKDEEGKSIESTIKVPAGPSLKLQEYLYAVSRILDEVVPHTLPIEIHSSFIEKVTALTFAHYDKVIREKEADINQRCALQLLMDVRHLTLLLVPRENKKYMDFSHEICEFIRSKIDPFDYDVFYPYVQTNLKRSVQRVQTLLGSLILHHGQLTGIIGSKPVLSGGSGDKAAALLAAGNSHWFSLLPVATQPNLKKQEKPVKKKLLTSASPNKPRPDISELMTSSLPINFANARSGAASFFNSMTSDWFSGS</sequence>